<proteinExistence type="predicted"/>
<dbReference type="Proteomes" id="UP000464378">
    <property type="component" value="Chromosome"/>
</dbReference>
<dbReference type="NCBIfam" id="TIGR03187">
    <property type="entry name" value="DGQHR"/>
    <property type="match status" value="1"/>
</dbReference>
<dbReference type="EMBL" id="LR593887">
    <property type="protein sequence ID" value="VTS08004.1"/>
    <property type="molecule type" value="Genomic_DNA"/>
</dbReference>
<dbReference type="NCBIfam" id="NF041060">
    <property type="entry name" value="DpdB"/>
    <property type="match status" value="1"/>
</dbReference>
<dbReference type="KEGG" id="tim:GMBLW1_38690"/>
<accession>A0A6C2YV51</accession>
<evidence type="ECO:0000313" key="1">
    <source>
        <dbReference type="EMBL" id="VIP05324.1"/>
    </source>
</evidence>
<name>A0A6C2YV51_9BACT</name>
<keyword evidence="2" id="KW-1185">Reference proteome</keyword>
<dbReference type="InterPro" id="IPR017601">
    <property type="entry name" value="DGQHR-contain_dom"/>
</dbReference>
<gene>
    <name evidence="1" type="ORF">GMBLW1_38690</name>
</gene>
<dbReference type="InterPro" id="IPR017642">
    <property type="entry name" value="DNA_S_mod_DndB"/>
</dbReference>
<dbReference type="AlphaFoldDB" id="A0A6C2YV51"/>
<dbReference type="CDD" id="cd16413">
    <property type="entry name" value="DGQHR_domain"/>
    <property type="match status" value="1"/>
</dbReference>
<evidence type="ECO:0000313" key="2">
    <source>
        <dbReference type="Proteomes" id="UP000464378"/>
    </source>
</evidence>
<sequence length="376" mass="41766">MATSKMYISRRALRLQQDDAHPLYVFSLTGEELLAIADVSRISRSDAGKLIGYQRPEVKRHIQDIVTYLNGNTVLFPNSIILALSSDVDFTQSRGPNVDDGLAAAGTLKIPLPSGKDSKPAWIVDGQQRAIALSKCNRKGFPIPINAFVADEVELQRDQFLRVNNTRPLPRGLITELLPEITTILPSKLATKKLPSAVCDLLNRKPDSPFHRQIIRASKSDMTEGVITDTAIVQMVEESLTSTSGCLFPYRDFTTSETDFDGIITVLITFWSAVKNVFPDAWGKPPSKSRLMHGAGIRSVGRLMDHVMAGINIKRPKAREAVEKELRRIVPVCRWTSGNWEGLNGLAWNDLQNVPKHIRSLSNLLIRTYVQSKGTV</sequence>
<reference evidence="1" key="1">
    <citation type="submission" date="2019-04" db="EMBL/GenBank/DDBJ databases">
        <authorList>
            <consortium name="Science for Life Laboratories"/>
        </authorList>
    </citation>
    <scope>NUCLEOTIDE SEQUENCE</scope>
    <source>
        <strain evidence="1">MBLW1</strain>
    </source>
</reference>
<dbReference type="Pfam" id="PF14072">
    <property type="entry name" value="DndB"/>
    <property type="match status" value="1"/>
</dbReference>
<dbReference type="EMBL" id="LR586016">
    <property type="protein sequence ID" value="VIP05324.1"/>
    <property type="molecule type" value="Genomic_DNA"/>
</dbReference>
<organism evidence="1">
    <name type="scientific">Tuwongella immobilis</name>
    <dbReference type="NCBI Taxonomy" id="692036"/>
    <lineage>
        <taxon>Bacteria</taxon>
        <taxon>Pseudomonadati</taxon>
        <taxon>Planctomycetota</taxon>
        <taxon>Planctomycetia</taxon>
        <taxon>Gemmatales</taxon>
        <taxon>Gemmataceae</taxon>
        <taxon>Tuwongella</taxon>
    </lineage>
</organism>
<dbReference type="RefSeq" id="WP_162660412.1">
    <property type="nucleotide sequence ID" value="NZ_LR593887.1"/>
</dbReference>
<protein>
    <recommendedName>
        <fullName evidence="3">DGQHR domain-containing protein</fullName>
    </recommendedName>
</protein>
<evidence type="ECO:0008006" key="3">
    <source>
        <dbReference type="Google" id="ProtNLM"/>
    </source>
</evidence>
<dbReference type="InParanoid" id="A0A6C2YV51"/>